<proteinExistence type="predicted"/>
<dbReference type="InParanoid" id="C5KLF5"/>
<protein>
    <submittedName>
        <fullName evidence="2">Retrovirus polyprotein, putative</fullName>
    </submittedName>
</protein>
<dbReference type="PANTHER" id="PTHR37984">
    <property type="entry name" value="PROTEIN CBG26694"/>
    <property type="match status" value="1"/>
</dbReference>
<dbReference type="InterPro" id="IPR001584">
    <property type="entry name" value="Integrase_cat-core"/>
</dbReference>
<dbReference type="PROSITE" id="PS50994">
    <property type="entry name" value="INTEGRASE"/>
    <property type="match status" value="1"/>
</dbReference>
<name>C5KLF5_PERM5</name>
<accession>C5KLF5</accession>
<dbReference type="OrthoDB" id="6757216at2759"/>
<dbReference type="Pfam" id="PF17921">
    <property type="entry name" value="Integrase_H2C2"/>
    <property type="match status" value="1"/>
</dbReference>
<dbReference type="GeneID" id="9045722"/>
<dbReference type="SUPFAM" id="SSF53098">
    <property type="entry name" value="Ribonuclease H-like"/>
    <property type="match status" value="1"/>
</dbReference>
<gene>
    <name evidence="2" type="ORF">Pmar_PMAR002114</name>
</gene>
<dbReference type="Pfam" id="PF00665">
    <property type="entry name" value="rve"/>
    <property type="match status" value="1"/>
</dbReference>
<dbReference type="PANTHER" id="PTHR37984:SF5">
    <property type="entry name" value="PROTEIN NYNRIN-LIKE"/>
    <property type="match status" value="1"/>
</dbReference>
<feature type="domain" description="Integrase catalytic" evidence="1">
    <location>
        <begin position="52"/>
        <end position="213"/>
    </location>
</feature>
<reference evidence="2 3" key="1">
    <citation type="submission" date="2008-07" db="EMBL/GenBank/DDBJ databases">
        <authorList>
            <person name="El-Sayed N."/>
            <person name="Caler E."/>
            <person name="Inman J."/>
            <person name="Amedeo P."/>
            <person name="Hass B."/>
            <person name="Wortman J."/>
        </authorList>
    </citation>
    <scope>NUCLEOTIDE SEQUENCE [LARGE SCALE GENOMIC DNA]</scope>
    <source>
        <strain evidence="3">ATCC 50983 / TXsc</strain>
    </source>
</reference>
<organism evidence="3">
    <name type="scientific">Perkinsus marinus (strain ATCC 50983 / TXsc)</name>
    <dbReference type="NCBI Taxonomy" id="423536"/>
    <lineage>
        <taxon>Eukaryota</taxon>
        <taxon>Sar</taxon>
        <taxon>Alveolata</taxon>
        <taxon>Perkinsozoa</taxon>
        <taxon>Perkinsea</taxon>
        <taxon>Perkinsida</taxon>
        <taxon>Perkinsidae</taxon>
        <taxon>Perkinsus</taxon>
    </lineage>
</organism>
<sequence>GHPAVSSTHRYLRRLLWWPRSRADVKSVIRSCHPCQVSASLSNRQHEAHLWTPSEPFEVLGLDIVGPMLPSSKGERWVLTSTDLLSRFTLLFPLADISTNTICRVIETQVLLRFGTPSTFITDQGRQFTLSPRFDALCCLYSAHHIVLPVAHAASGGFYERQHRTLGDSLRRLLRSHQRAAWVDLLCIAEGRLNSMPDPELGISPHEILFGFKLKLPFD</sequence>
<keyword evidence="3" id="KW-1185">Reference proteome</keyword>
<dbReference type="Gene3D" id="3.30.420.10">
    <property type="entry name" value="Ribonuclease H-like superfamily/Ribonuclease H"/>
    <property type="match status" value="1"/>
</dbReference>
<dbReference type="EMBL" id="GG673962">
    <property type="protein sequence ID" value="EER14684.1"/>
    <property type="molecule type" value="Genomic_DNA"/>
</dbReference>
<dbReference type="Gene3D" id="1.10.340.70">
    <property type="match status" value="1"/>
</dbReference>
<feature type="non-terminal residue" evidence="2">
    <location>
        <position position="1"/>
    </location>
</feature>
<dbReference type="InterPro" id="IPR036397">
    <property type="entry name" value="RNaseH_sf"/>
</dbReference>
<feature type="non-terminal residue" evidence="2">
    <location>
        <position position="219"/>
    </location>
</feature>
<dbReference type="InterPro" id="IPR050951">
    <property type="entry name" value="Retrovirus_Pol_polyprotein"/>
</dbReference>
<dbReference type="AlphaFoldDB" id="C5KLF5"/>
<dbReference type="RefSeq" id="XP_002782888.1">
    <property type="nucleotide sequence ID" value="XM_002782842.1"/>
</dbReference>
<dbReference type="InterPro" id="IPR041588">
    <property type="entry name" value="Integrase_H2C2"/>
</dbReference>
<dbReference type="Proteomes" id="UP000007800">
    <property type="component" value="Unassembled WGS sequence"/>
</dbReference>
<evidence type="ECO:0000313" key="2">
    <source>
        <dbReference type="EMBL" id="EER14684.1"/>
    </source>
</evidence>
<dbReference type="GO" id="GO:0003676">
    <property type="term" value="F:nucleic acid binding"/>
    <property type="evidence" value="ECO:0007669"/>
    <property type="project" value="InterPro"/>
</dbReference>
<evidence type="ECO:0000313" key="3">
    <source>
        <dbReference type="Proteomes" id="UP000007800"/>
    </source>
</evidence>
<dbReference type="GO" id="GO:0015074">
    <property type="term" value="P:DNA integration"/>
    <property type="evidence" value="ECO:0007669"/>
    <property type="project" value="InterPro"/>
</dbReference>
<dbReference type="InterPro" id="IPR012337">
    <property type="entry name" value="RNaseH-like_sf"/>
</dbReference>
<evidence type="ECO:0000259" key="1">
    <source>
        <dbReference type="PROSITE" id="PS50994"/>
    </source>
</evidence>